<feature type="compositionally biased region" description="Polar residues" evidence="1">
    <location>
        <begin position="212"/>
        <end position="224"/>
    </location>
</feature>
<proteinExistence type="predicted"/>
<evidence type="ECO:0000313" key="3">
    <source>
        <dbReference type="Proteomes" id="UP001196413"/>
    </source>
</evidence>
<keyword evidence="3" id="KW-1185">Reference proteome</keyword>
<reference evidence="2" key="1">
    <citation type="submission" date="2021-06" db="EMBL/GenBank/DDBJ databases">
        <title>Parelaphostrongylus tenuis whole genome reference sequence.</title>
        <authorList>
            <person name="Garwood T.J."/>
            <person name="Larsen P.A."/>
            <person name="Fountain-Jones N.M."/>
            <person name="Garbe J.R."/>
            <person name="Macchietto M.G."/>
            <person name="Kania S.A."/>
            <person name="Gerhold R.W."/>
            <person name="Richards J.E."/>
            <person name="Wolf T.M."/>
        </authorList>
    </citation>
    <scope>NUCLEOTIDE SEQUENCE</scope>
    <source>
        <strain evidence="2">MNPRO001-30</strain>
        <tissue evidence="2">Meninges</tissue>
    </source>
</reference>
<sequence>MEGYVLCDEEMLDIEPPFDDSLKEDVVVMDIQKDCGFGNIINRVDTMFDNEVRRVIFRGVGDAKKKCMVCVEVIKNRRQVKNRLMLSNAQAKSRRRSIRYLADEEKDLKFRPASTIKRQRCHFTYQAIEDKEKLYEWSANIMAKRVTYWNPIGEGMNRLKVITDIPVIFIMLSRDPYSSELQCMSMQLSLNKKVELPMSKIPLAKSGENKSKQSISNECSQPSRNTEEAEAAERS</sequence>
<dbReference type="InterPro" id="IPR036882">
    <property type="entry name" value="Alba-like_dom_sf"/>
</dbReference>
<evidence type="ECO:0000313" key="2">
    <source>
        <dbReference type="EMBL" id="KAJ1367093.1"/>
    </source>
</evidence>
<dbReference type="AlphaFoldDB" id="A0AAD5R004"/>
<feature type="region of interest" description="Disordered" evidence="1">
    <location>
        <begin position="201"/>
        <end position="235"/>
    </location>
</feature>
<dbReference type="GO" id="GO:0003676">
    <property type="term" value="F:nucleic acid binding"/>
    <property type="evidence" value="ECO:0007669"/>
    <property type="project" value="InterPro"/>
</dbReference>
<comment type="caution">
    <text evidence="2">The sequence shown here is derived from an EMBL/GenBank/DDBJ whole genome shotgun (WGS) entry which is preliminary data.</text>
</comment>
<feature type="compositionally biased region" description="Basic and acidic residues" evidence="1">
    <location>
        <begin position="225"/>
        <end position="235"/>
    </location>
</feature>
<name>A0AAD5R004_PARTN</name>
<protein>
    <submittedName>
        <fullName evidence="2">Uncharacterized protein</fullName>
    </submittedName>
</protein>
<evidence type="ECO:0000256" key="1">
    <source>
        <dbReference type="SAM" id="MobiDB-lite"/>
    </source>
</evidence>
<organism evidence="2 3">
    <name type="scientific">Parelaphostrongylus tenuis</name>
    <name type="common">Meningeal worm</name>
    <dbReference type="NCBI Taxonomy" id="148309"/>
    <lineage>
        <taxon>Eukaryota</taxon>
        <taxon>Metazoa</taxon>
        <taxon>Ecdysozoa</taxon>
        <taxon>Nematoda</taxon>
        <taxon>Chromadorea</taxon>
        <taxon>Rhabditida</taxon>
        <taxon>Rhabditina</taxon>
        <taxon>Rhabditomorpha</taxon>
        <taxon>Strongyloidea</taxon>
        <taxon>Metastrongylidae</taxon>
        <taxon>Parelaphostrongylus</taxon>
    </lineage>
</organism>
<dbReference type="EMBL" id="JAHQIW010005776">
    <property type="protein sequence ID" value="KAJ1367093.1"/>
    <property type="molecule type" value="Genomic_DNA"/>
</dbReference>
<dbReference type="SUPFAM" id="SSF82704">
    <property type="entry name" value="AlbA-like"/>
    <property type="match status" value="1"/>
</dbReference>
<accession>A0AAD5R004</accession>
<dbReference type="Proteomes" id="UP001196413">
    <property type="component" value="Unassembled WGS sequence"/>
</dbReference>
<gene>
    <name evidence="2" type="ORF">KIN20_027944</name>
</gene>